<evidence type="ECO:0008006" key="3">
    <source>
        <dbReference type="Google" id="ProtNLM"/>
    </source>
</evidence>
<reference evidence="1" key="1">
    <citation type="submission" date="2020-10" db="EMBL/GenBank/DDBJ databases">
        <title>High-Quality Genome Resource of Clonostachys rosea strain S41 by Oxford Nanopore Long-Read Sequencing.</title>
        <authorList>
            <person name="Wang H."/>
        </authorList>
    </citation>
    <scope>NUCLEOTIDE SEQUENCE</scope>
    <source>
        <strain evidence="1">S41</strain>
    </source>
</reference>
<dbReference type="Proteomes" id="UP000616885">
    <property type="component" value="Unassembled WGS sequence"/>
</dbReference>
<dbReference type="SUPFAM" id="SSF51316">
    <property type="entry name" value="Mss4-like"/>
    <property type="match status" value="1"/>
</dbReference>
<organism evidence="1 2">
    <name type="scientific">Bionectria ochroleuca</name>
    <name type="common">Gliocladium roseum</name>
    <dbReference type="NCBI Taxonomy" id="29856"/>
    <lineage>
        <taxon>Eukaryota</taxon>
        <taxon>Fungi</taxon>
        <taxon>Dikarya</taxon>
        <taxon>Ascomycota</taxon>
        <taxon>Pezizomycotina</taxon>
        <taxon>Sordariomycetes</taxon>
        <taxon>Hypocreomycetidae</taxon>
        <taxon>Hypocreales</taxon>
        <taxon>Bionectriaceae</taxon>
        <taxon>Clonostachys</taxon>
    </lineage>
</organism>
<evidence type="ECO:0000313" key="2">
    <source>
        <dbReference type="Proteomes" id="UP000616885"/>
    </source>
</evidence>
<name>A0A8H7MXZ9_BIOOC</name>
<dbReference type="EMBL" id="JADCTT010000025">
    <property type="protein sequence ID" value="KAF9742062.1"/>
    <property type="molecule type" value="Genomic_DNA"/>
</dbReference>
<dbReference type="AlphaFoldDB" id="A0A8H7MXZ9"/>
<dbReference type="Gene3D" id="3.90.1590.10">
    <property type="entry name" value="glutathione-dependent formaldehyde- activating enzyme (gfa)"/>
    <property type="match status" value="1"/>
</dbReference>
<evidence type="ECO:0000313" key="1">
    <source>
        <dbReference type="EMBL" id="KAF9742062.1"/>
    </source>
</evidence>
<sequence>MDSEFLKMKVSGKDLPWFVDPEKLKHMCGFDPCDSCRPMFGVDMVHWTFVLAQQVEFAENTGKPFPADTLQLKEAISGGTDRDPRLGTLSLYASSPDVQRYFCSRCSASVFYAVDDRPELLDVAAGLLWRRRVRGRRAYLPGSLDLRLAMLEMCRGLERGVCQGGATRCREVEDPERVPQVLEENQCGKAEARVARGFQGSTGIILVCKGIICLWAICSRRHICSFMFIIIVQSSPKLF</sequence>
<accession>A0A8H7MXZ9</accession>
<comment type="caution">
    <text evidence="1">The sequence shown here is derived from an EMBL/GenBank/DDBJ whole genome shotgun (WGS) entry which is preliminary data.</text>
</comment>
<proteinExistence type="predicted"/>
<dbReference type="InterPro" id="IPR011057">
    <property type="entry name" value="Mss4-like_sf"/>
</dbReference>
<protein>
    <recommendedName>
        <fullName evidence="3">CENP-V/GFA domain-containing protein</fullName>
    </recommendedName>
</protein>
<gene>
    <name evidence="1" type="ORF">IM811_009793</name>
</gene>